<dbReference type="GO" id="GO:0055085">
    <property type="term" value="P:transmembrane transport"/>
    <property type="evidence" value="ECO:0007669"/>
    <property type="project" value="InterPro"/>
</dbReference>
<feature type="transmembrane region" description="Helical" evidence="7">
    <location>
        <begin position="47"/>
        <end position="65"/>
    </location>
</feature>
<dbReference type="InterPro" id="IPR049278">
    <property type="entry name" value="MS_channel_C"/>
</dbReference>
<dbReference type="SUPFAM" id="SSF50182">
    <property type="entry name" value="Sm-like ribonucleoproteins"/>
    <property type="match status" value="1"/>
</dbReference>
<evidence type="ECO:0000259" key="10">
    <source>
        <dbReference type="Pfam" id="PF21088"/>
    </source>
</evidence>
<dbReference type="Gene3D" id="2.30.30.60">
    <property type="match status" value="1"/>
</dbReference>
<dbReference type="Gene3D" id="1.10.287.1260">
    <property type="match status" value="1"/>
</dbReference>
<keyword evidence="3" id="KW-1003">Cell membrane</keyword>
<feature type="transmembrane region" description="Helical" evidence="7">
    <location>
        <begin position="118"/>
        <end position="136"/>
    </location>
</feature>
<dbReference type="Pfam" id="PF00924">
    <property type="entry name" value="MS_channel_2nd"/>
    <property type="match status" value="1"/>
</dbReference>
<dbReference type="InterPro" id="IPR011014">
    <property type="entry name" value="MscS_channel_TM-2"/>
</dbReference>
<name>A0A7C4U815_UNCW3</name>
<dbReference type="InterPro" id="IPR006685">
    <property type="entry name" value="MscS_channel_2nd"/>
</dbReference>
<comment type="caution">
    <text evidence="11">The sequence shown here is derived from an EMBL/GenBank/DDBJ whole genome shotgun (WGS) entry which is preliminary data.</text>
</comment>
<evidence type="ECO:0000256" key="7">
    <source>
        <dbReference type="SAM" id="Phobius"/>
    </source>
</evidence>
<reference evidence="11" key="1">
    <citation type="journal article" date="2020" name="mSystems">
        <title>Genome- and Community-Level Interaction Insights into Carbon Utilization and Element Cycling Functions of Hydrothermarchaeota in Hydrothermal Sediment.</title>
        <authorList>
            <person name="Zhou Z."/>
            <person name="Liu Y."/>
            <person name="Xu W."/>
            <person name="Pan J."/>
            <person name="Luo Z.H."/>
            <person name="Li M."/>
        </authorList>
    </citation>
    <scope>NUCLEOTIDE SEQUENCE [LARGE SCALE GENOMIC DNA]</scope>
    <source>
        <strain evidence="11">SpSt-780</strain>
    </source>
</reference>
<dbReference type="InterPro" id="IPR010920">
    <property type="entry name" value="LSM_dom_sf"/>
</dbReference>
<dbReference type="Pfam" id="PF21088">
    <property type="entry name" value="MS_channel_1st"/>
    <property type="match status" value="1"/>
</dbReference>
<evidence type="ECO:0000256" key="3">
    <source>
        <dbReference type="ARBA" id="ARBA00022475"/>
    </source>
</evidence>
<accession>A0A7C4U815</accession>
<feature type="domain" description="Mechanosensitive ion channel transmembrane helices 2/3" evidence="10">
    <location>
        <begin position="121"/>
        <end position="162"/>
    </location>
</feature>
<dbReference type="PANTHER" id="PTHR30566:SF25">
    <property type="entry name" value="INNER MEMBRANE PROTEIN"/>
    <property type="match status" value="1"/>
</dbReference>
<dbReference type="PANTHER" id="PTHR30566">
    <property type="entry name" value="YNAI-RELATED MECHANOSENSITIVE ION CHANNEL"/>
    <property type="match status" value="1"/>
</dbReference>
<feature type="domain" description="Mechanosensitive ion channel MscS C-terminal" evidence="9">
    <location>
        <begin position="238"/>
        <end position="322"/>
    </location>
</feature>
<dbReference type="Gene3D" id="3.30.70.100">
    <property type="match status" value="1"/>
</dbReference>
<dbReference type="InterPro" id="IPR023408">
    <property type="entry name" value="MscS_beta-dom_sf"/>
</dbReference>
<keyword evidence="6 7" id="KW-0472">Membrane</keyword>
<proteinExistence type="inferred from homology"/>
<feature type="domain" description="Mechanosensitive ion channel MscS" evidence="8">
    <location>
        <begin position="163"/>
        <end position="230"/>
    </location>
</feature>
<comment type="subcellular location">
    <subcellularLocation>
        <location evidence="1">Cell membrane</location>
        <topology evidence="1">Multi-pass membrane protein</topology>
    </subcellularLocation>
</comment>
<evidence type="ECO:0000313" key="11">
    <source>
        <dbReference type="EMBL" id="HGW92393.1"/>
    </source>
</evidence>
<keyword evidence="4 7" id="KW-0812">Transmembrane</keyword>
<evidence type="ECO:0000259" key="9">
    <source>
        <dbReference type="Pfam" id="PF21082"/>
    </source>
</evidence>
<evidence type="ECO:0000256" key="6">
    <source>
        <dbReference type="ARBA" id="ARBA00023136"/>
    </source>
</evidence>
<dbReference type="SUPFAM" id="SSF82689">
    <property type="entry name" value="Mechanosensitive channel protein MscS (YggB), C-terminal domain"/>
    <property type="match status" value="1"/>
</dbReference>
<dbReference type="EMBL" id="DTHG01000094">
    <property type="protein sequence ID" value="HGW92393.1"/>
    <property type="molecule type" value="Genomic_DNA"/>
</dbReference>
<evidence type="ECO:0000256" key="1">
    <source>
        <dbReference type="ARBA" id="ARBA00004651"/>
    </source>
</evidence>
<dbReference type="InterPro" id="IPR049142">
    <property type="entry name" value="MS_channel_1st"/>
</dbReference>
<gene>
    <name evidence="11" type="ORF">ENV67_07640</name>
</gene>
<keyword evidence="5 7" id="KW-1133">Transmembrane helix</keyword>
<evidence type="ECO:0000256" key="2">
    <source>
        <dbReference type="ARBA" id="ARBA00008017"/>
    </source>
</evidence>
<dbReference type="AlphaFoldDB" id="A0A7C4U815"/>
<protein>
    <submittedName>
        <fullName evidence="11">Mechanosensitive ion channel family protein</fullName>
    </submittedName>
</protein>
<evidence type="ECO:0000256" key="5">
    <source>
        <dbReference type="ARBA" id="ARBA00022989"/>
    </source>
</evidence>
<feature type="transmembrane region" description="Helical" evidence="7">
    <location>
        <begin position="85"/>
        <end position="106"/>
    </location>
</feature>
<dbReference type="GO" id="GO:0005886">
    <property type="term" value="C:plasma membrane"/>
    <property type="evidence" value="ECO:0007669"/>
    <property type="project" value="UniProtKB-SubCell"/>
</dbReference>
<comment type="similarity">
    <text evidence="2">Belongs to the MscS (TC 1.A.23) family.</text>
</comment>
<evidence type="ECO:0000259" key="8">
    <source>
        <dbReference type="Pfam" id="PF00924"/>
    </source>
</evidence>
<sequence>MMRYIVPICFLGGGIILGIIFQTIIIKALKRFARRTKWEGDEVIVESIQKWIFLWFFIIGAHFALNNISLKQNYVNILNKLFTVIYIFSVTIVVANILSGFIRVYARKTKDVLPATSIFANITKLFILLIGLLIILNSLGVSITPLITTLGIGGLAIALALQDTLTNLFTGFQIILSKQIKAGDYIKLQSGEEGFVVDITWRNTCIREFSNNIIIIPNSKLASSIITNYNLPSSDLSVVIPVCVSYDSDLEKVEKIVIDVGKEAMKITGMIENFEPLVRFNSLGENGVNFNVILKTKDFSSQYILRHEFIKRLYKKFKEKGIVVPYPSRNIYIKKDIKE</sequence>
<dbReference type="SUPFAM" id="SSF82861">
    <property type="entry name" value="Mechanosensitive channel protein MscS (YggB), transmembrane region"/>
    <property type="match status" value="1"/>
</dbReference>
<dbReference type="InterPro" id="IPR011066">
    <property type="entry name" value="MscS_channel_C_sf"/>
</dbReference>
<feature type="transmembrane region" description="Helical" evidence="7">
    <location>
        <begin position="142"/>
        <end position="161"/>
    </location>
</feature>
<organism evidence="11">
    <name type="scientific">candidate division WOR-3 bacterium</name>
    <dbReference type="NCBI Taxonomy" id="2052148"/>
    <lineage>
        <taxon>Bacteria</taxon>
        <taxon>Bacteria division WOR-3</taxon>
    </lineage>
</organism>
<dbReference type="Pfam" id="PF21082">
    <property type="entry name" value="MS_channel_3rd"/>
    <property type="match status" value="1"/>
</dbReference>
<evidence type="ECO:0000256" key="4">
    <source>
        <dbReference type="ARBA" id="ARBA00022692"/>
    </source>
</evidence>
<feature type="transmembrane region" description="Helical" evidence="7">
    <location>
        <begin position="6"/>
        <end position="26"/>
    </location>
</feature>